<evidence type="ECO:0000256" key="4">
    <source>
        <dbReference type="ARBA" id="ARBA00022833"/>
    </source>
</evidence>
<keyword evidence="2" id="KW-0479">Metal-binding</keyword>
<comment type="caution">
    <text evidence="7">The sequence shown here is derived from an EMBL/GenBank/DDBJ whole genome shotgun (WGS) entry which is preliminary data.</text>
</comment>
<evidence type="ECO:0000313" key="7">
    <source>
        <dbReference type="EMBL" id="GET01513.1"/>
    </source>
</evidence>
<dbReference type="EMBL" id="BLAL01000300">
    <property type="protein sequence ID" value="GET01513.1"/>
    <property type="molecule type" value="Genomic_DNA"/>
</dbReference>
<dbReference type="InterPro" id="IPR008906">
    <property type="entry name" value="HATC_C_dom"/>
</dbReference>
<dbReference type="Proteomes" id="UP000615446">
    <property type="component" value="Unassembled WGS sequence"/>
</dbReference>
<keyword evidence="3" id="KW-0863">Zinc-finger</keyword>
<gene>
    <name evidence="7" type="ORF">RCL2_002791900</name>
</gene>
<dbReference type="GO" id="GO:0008270">
    <property type="term" value="F:zinc ion binding"/>
    <property type="evidence" value="ECO:0007669"/>
    <property type="project" value="UniProtKB-KW"/>
</dbReference>
<keyword evidence="4" id="KW-0862">Zinc</keyword>
<dbReference type="SUPFAM" id="SSF53098">
    <property type="entry name" value="Ribonuclease H-like"/>
    <property type="match status" value="1"/>
</dbReference>
<evidence type="ECO:0000256" key="2">
    <source>
        <dbReference type="ARBA" id="ARBA00022723"/>
    </source>
</evidence>
<evidence type="ECO:0000259" key="6">
    <source>
        <dbReference type="Pfam" id="PF05699"/>
    </source>
</evidence>
<evidence type="ECO:0000256" key="5">
    <source>
        <dbReference type="ARBA" id="ARBA00023242"/>
    </source>
</evidence>
<reference evidence="7" key="1">
    <citation type="submission" date="2019-10" db="EMBL/GenBank/DDBJ databases">
        <title>Conservation and host-specific expression of non-tandemly repeated heterogenous ribosome RNA gene in arbuscular mycorrhizal fungi.</title>
        <authorList>
            <person name="Maeda T."/>
            <person name="Kobayashi Y."/>
            <person name="Nakagawa T."/>
            <person name="Ezawa T."/>
            <person name="Yamaguchi K."/>
            <person name="Bino T."/>
            <person name="Nishimoto Y."/>
            <person name="Shigenobu S."/>
            <person name="Kawaguchi M."/>
        </authorList>
    </citation>
    <scope>NUCLEOTIDE SEQUENCE</scope>
    <source>
        <strain evidence="7">HR1</strain>
    </source>
</reference>
<proteinExistence type="predicted"/>
<feature type="domain" description="HAT C-terminal dimerisation" evidence="6">
    <location>
        <begin position="526"/>
        <end position="603"/>
    </location>
</feature>
<dbReference type="OrthoDB" id="2448829at2759"/>
<protein>
    <submittedName>
        <fullName evidence="7">Zinc finger BED domain-containing protein 1-like</fullName>
    </submittedName>
</protein>
<sequence length="615" mass="71889">MSTENTSKKHARSEDNPIITEDIITENIVTEDIIEVENIIEIEKLIPADDIAGKKNAFEELLINKKNSDLLNLQIKNKGKIKTPQLESGENCNTKIETSGSTGNIISHFGRRHKIYKHSKPPSSTPSIKQVKINNYTISSDSISQMTPNRQKYLETLLFEWLVLDFQPLYLLKSPSFHQFINALNENFKLLNDKKFQKRIFDAYEFSQKQLKQYIYENSSSVSLTCVIWTSRSKQRFLGVTCHLITPDFEMKEITLAIKYMPYPYTGDAIQKELEKIISEWELQDKERLIILKPYIDIVISSLNVSKDRNVKNNAKRLIKINLTDDEWNTIRDLLEILGSFAELTEKLEGTKYVTMSYIYPGIARLKKRFRPIIEFNNNNLDLETNDDAFEDHQFEEVDEDDEPEARQKIKINTPVNTSNLLNNIKVNLYKALEKYYEIIEKEALVATLLDPRKKKMKFADENKKEFAKNSLYEVYELAKNDTNVQQESHKPEPKKRKLSKEYVYKESLFSDDEYDDTQTEDNEIKRYLVMAQIQSDQDPLKWWDINKVQYPILAHMIQKYLSIQTMSGASERVFSDARLIMSVKRMRMKEDLFEALIFLKRNGNLVGGMFNNDT</sequence>
<dbReference type="Pfam" id="PF05699">
    <property type="entry name" value="Dimer_Tnp_hAT"/>
    <property type="match status" value="1"/>
</dbReference>
<dbReference type="AlphaFoldDB" id="A0A8H3R3H3"/>
<accession>A0A8H3R3H3</accession>
<dbReference type="PANTHER" id="PTHR46481">
    <property type="entry name" value="ZINC FINGER BED DOMAIN-CONTAINING PROTEIN 4"/>
    <property type="match status" value="1"/>
</dbReference>
<dbReference type="InterPro" id="IPR052035">
    <property type="entry name" value="ZnF_BED_domain_contain"/>
</dbReference>
<dbReference type="PANTHER" id="PTHR46481:SF10">
    <property type="entry name" value="ZINC FINGER BED DOMAIN-CONTAINING PROTEIN 39"/>
    <property type="match status" value="1"/>
</dbReference>
<dbReference type="GO" id="GO:0005634">
    <property type="term" value="C:nucleus"/>
    <property type="evidence" value="ECO:0007669"/>
    <property type="project" value="UniProtKB-SubCell"/>
</dbReference>
<dbReference type="GO" id="GO:0046983">
    <property type="term" value="F:protein dimerization activity"/>
    <property type="evidence" value="ECO:0007669"/>
    <property type="project" value="InterPro"/>
</dbReference>
<dbReference type="InterPro" id="IPR012337">
    <property type="entry name" value="RNaseH-like_sf"/>
</dbReference>
<name>A0A8H3R3H3_9GLOM</name>
<evidence type="ECO:0000313" key="8">
    <source>
        <dbReference type="Proteomes" id="UP000615446"/>
    </source>
</evidence>
<organism evidence="7 8">
    <name type="scientific">Rhizophagus clarus</name>
    <dbReference type="NCBI Taxonomy" id="94130"/>
    <lineage>
        <taxon>Eukaryota</taxon>
        <taxon>Fungi</taxon>
        <taxon>Fungi incertae sedis</taxon>
        <taxon>Mucoromycota</taxon>
        <taxon>Glomeromycotina</taxon>
        <taxon>Glomeromycetes</taxon>
        <taxon>Glomerales</taxon>
        <taxon>Glomeraceae</taxon>
        <taxon>Rhizophagus</taxon>
    </lineage>
</organism>
<comment type="subcellular location">
    <subcellularLocation>
        <location evidence="1">Nucleus</location>
    </subcellularLocation>
</comment>
<evidence type="ECO:0000256" key="3">
    <source>
        <dbReference type="ARBA" id="ARBA00022771"/>
    </source>
</evidence>
<keyword evidence="5" id="KW-0539">Nucleus</keyword>
<evidence type="ECO:0000256" key="1">
    <source>
        <dbReference type="ARBA" id="ARBA00004123"/>
    </source>
</evidence>